<dbReference type="EMBL" id="JASUXU010000007">
    <property type="protein sequence ID" value="KAK0325220.1"/>
    <property type="molecule type" value="Genomic_DNA"/>
</dbReference>
<evidence type="ECO:0000256" key="1">
    <source>
        <dbReference type="SAM" id="Phobius"/>
    </source>
</evidence>
<dbReference type="AlphaFoldDB" id="A0AAN6JCT3"/>
<keyword evidence="1" id="KW-1133">Transmembrane helix</keyword>
<accession>A0AAN6JCT3</accession>
<reference evidence="2" key="1">
    <citation type="submission" date="2021-12" db="EMBL/GenBank/DDBJ databases">
        <title>Black yeast isolated from Biological Soil Crust.</title>
        <authorList>
            <person name="Kurbessoian T."/>
        </authorList>
    </citation>
    <scope>NUCLEOTIDE SEQUENCE</scope>
    <source>
        <strain evidence="2">CCFEE 5208</strain>
    </source>
</reference>
<gene>
    <name evidence="2" type="ORF">LTR82_003501</name>
</gene>
<protein>
    <recommendedName>
        <fullName evidence="4">Mid2 domain-containing protein</fullName>
    </recommendedName>
</protein>
<comment type="caution">
    <text evidence="2">The sequence shown here is derived from an EMBL/GenBank/DDBJ whole genome shotgun (WGS) entry which is preliminary data.</text>
</comment>
<keyword evidence="1" id="KW-0812">Transmembrane</keyword>
<feature type="transmembrane region" description="Helical" evidence="1">
    <location>
        <begin position="81"/>
        <end position="107"/>
    </location>
</feature>
<proteinExistence type="predicted"/>
<sequence>MATLFFDGSNCTTATRGSNAPFNLHPELAILDRSNGATTLSTAAGTTAATGDTASTVTSTVTMTASAASAPATAGTSSTSVVAVGAGIAVPLGILLIAVSAIAVISWRRIKRLIQQMDQKERQYQAQSAYDKKDLHFPYDTQRAALLPVSEVDGKSIVPELAANERGLKRGRSGK</sequence>
<evidence type="ECO:0008006" key="4">
    <source>
        <dbReference type="Google" id="ProtNLM"/>
    </source>
</evidence>
<name>A0AAN6JCT3_9PEZI</name>
<evidence type="ECO:0000313" key="3">
    <source>
        <dbReference type="Proteomes" id="UP001168146"/>
    </source>
</evidence>
<keyword evidence="1" id="KW-0472">Membrane</keyword>
<evidence type="ECO:0000313" key="2">
    <source>
        <dbReference type="EMBL" id="KAK0325220.1"/>
    </source>
</evidence>
<organism evidence="2 3">
    <name type="scientific">Friedmanniomyces endolithicus</name>
    <dbReference type="NCBI Taxonomy" id="329885"/>
    <lineage>
        <taxon>Eukaryota</taxon>
        <taxon>Fungi</taxon>
        <taxon>Dikarya</taxon>
        <taxon>Ascomycota</taxon>
        <taxon>Pezizomycotina</taxon>
        <taxon>Dothideomycetes</taxon>
        <taxon>Dothideomycetidae</taxon>
        <taxon>Mycosphaerellales</taxon>
        <taxon>Teratosphaeriaceae</taxon>
        <taxon>Friedmanniomyces</taxon>
    </lineage>
</organism>
<dbReference type="Proteomes" id="UP001168146">
    <property type="component" value="Unassembled WGS sequence"/>
</dbReference>